<dbReference type="EMBL" id="JAAWWP010000012">
    <property type="protein sequence ID" value="NKI43553.1"/>
    <property type="molecule type" value="Genomic_DNA"/>
</dbReference>
<evidence type="ECO:0000259" key="3">
    <source>
        <dbReference type="Pfam" id="PF10708"/>
    </source>
</evidence>
<keyword evidence="2" id="KW-1133">Transmembrane helix</keyword>
<comment type="caution">
    <text evidence="4">The sequence shown here is derived from an EMBL/GenBank/DDBJ whole genome shotgun (WGS) entry which is preliminary data.</text>
</comment>
<feature type="compositionally biased region" description="Pro residues" evidence="1">
    <location>
        <begin position="1"/>
        <end position="12"/>
    </location>
</feature>
<evidence type="ECO:0000256" key="2">
    <source>
        <dbReference type="SAM" id="Phobius"/>
    </source>
</evidence>
<dbReference type="Pfam" id="PF10708">
    <property type="entry name" value="DUF2510"/>
    <property type="match status" value="1"/>
</dbReference>
<gene>
    <name evidence="4" type="ORF">HFV08_20365</name>
</gene>
<feature type="transmembrane region" description="Helical" evidence="2">
    <location>
        <begin position="73"/>
        <end position="94"/>
    </location>
</feature>
<evidence type="ECO:0000313" key="4">
    <source>
        <dbReference type="EMBL" id="NKI43553.1"/>
    </source>
</evidence>
<evidence type="ECO:0000313" key="5">
    <source>
        <dbReference type="Proteomes" id="UP000772196"/>
    </source>
</evidence>
<sequence>MSTPPGWYPDPDAPGAERWWDGTTWTEHRRTPAPETAPGGFGPAQGGFGPAQGDYPTAAMAPRTDTNGSRSKVIALTVAGVVLVAAIAAGALLLGEDDEDPEPDPGPTATASASPTPTPSPSPSESQESEDPDPSRATDQLNGISVPVLDGWEKPDDYASDVSVLVTTPHTYDCPGDAGFCHHGTVSSRTATGSSETSAKALATKDISDAAEKAYGTDALDREPFDGITSHKQVKSERVTVAGREGYLVRWKVKTGAGPGGYVQSVAFPSSTGSQSMVLVRIVVDAGKDAPPVGDIDKFVEGIRGLGEESGDGGVGSSVDPGE</sequence>
<keyword evidence="2" id="KW-0472">Membrane</keyword>
<dbReference type="Proteomes" id="UP000772196">
    <property type="component" value="Unassembled WGS sequence"/>
</dbReference>
<dbReference type="InterPro" id="IPR018929">
    <property type="entry name" value="DUF2510"/>
</dbReference>
<feature type="region of interest" description="Disordered" evidence="1">
    <location>
        <begin position="95"/>
        <end position="141"/>
    </location>
</feature>
<evidence type="ECO:0000256" key="1">
    <source>
        <dbReference type="SAM" id="MobiDB-lite"/>
    </source>
</evidence>
<protein>
    <submittedName>
        <fullName evidence="4">DUF2510 domain-containing protein</fullName>
    </submittedName>
</protein>
<keyword evidence="2" id="KW-0812">Transmembrane</keyword>
<organism evidence="4 5">
    <name type="scientific">Streptomyces physcomitrii</name>
    <dbReference type="NCBI Taxonomy" id="2724184"/>
    <lineage>
        <taxon>Bacteria</taxon>
        <taxon>Bacillati</taxon>
        <taxon>Actinomycetota</taxon>
        <taxon>Actinomycetes</taxon>
        <taxon>Kitasatosporales</taxon>
        <taxon>Streptomycetaceae</taxon>
        <taxon>Streptomyces</taxon>
    </lineage>
</organism>
<feature type="region of interest" description="Disordered" evidence="1">
    <location>
        <begin position="1"/>
        <end position="66"/>
    </location>
</feature>
<accession>A0ABX1H648</accession>
<proteinExistence type="predicted"/>
<name>A0ABX1H648_9ACTN</name>
<feature type="compositionally biased region" description="Gly residues" evidence="1">
    <location>
        <begin position="39"/>
        <end position="50"/>
    </location>
</feature>
<reference evidence="4 5" key="1">
    <citation type="submission" date="2020-04" db="EMBL/GenBank/DDBJ databases">
        <title>Phylogenetic Diversity and Antibacterial Activity against Ralstonia solanacearum of Endophytic Actinomycete Isolated from Moss.</title>
        <authorList>
            <person name="Zhuang X."/>
        </authorList>
    </citation>
    <scope>NUCLEOTIDE SEQUENCE [LARGE SCALE GENOMIC DNA]</scope>
    <source>
        <strain evidence="4 5">LD120</strain>
    </source>
</reference>
<keyword evidence="5" id="KW-1185">Reference proteome</keyword>
<feature type="domain" description="DUF2510" evidence="3">
    <location>
        <begin position="5"/>
        <end position="37"/>
    </location>
</feature>